<keyword evidence="1" id="KW-0812">Transmembrane</keyword>
<feature type="transmembrane region" description="Helical" evidence="1">
    <location>
        <begin position="306"/>
        <end position="326"/>
    </location>
</feature>
<feature type="transmembrane region" description="Helical" evidence="1">
    <location>
        <begin position="358"/>
        <end position="388"/>
    </location>
</feature>
<keyword evidence="1" id="KW-0472">Membrane</keyword>
<name>A0AA37BSQ3_9ARCH</name>
<evidence type="ECO:0000256" key="1">
    <source>
        <dbReference type="SAM" id="Phobius"/>
    </source>
</evidence>
<keyword evidence="3" id="KW-1185">Reference proteome</keyword>
<feature type="transmembrane region" description="Helical" evidence="1">
    <location>
        <begin position="333"/>
        <end position="352"/>
    </location>
</feature>
<feature type="transmembrane region" description="Helical" evidence="1">
    <location>
        <begin position="167"/>
        <end position="184"/>
    </location>
</feature>
<feature type="transmembrane region" description="Helical" evidence="1">
    <location>
        <begin position="196"/>
        <end position="228"/>
    </location>
</feature>
<feature type="transmembrane region" description="Helical" evidence="1">
    <location>
        <begin position="12"/>
        <end position="32"/>
    </location>
</feature>
<keyword evidence="1" id="KW-1133">Transmembrane helix</keyword>
<accession>A0AA37BSQ3</accession>
<feature type="transmembrane region" description="Helical" evidence="1">
    <location>
        <begin position="38"/>
        <end position="57"/>
    </location>
</feature>
<reference evidence="2" key="1">
    <citation type="journal article" date="2014" name="Int. J. Syst. Evol. Microbiol.">
        <title>Complete genome sequence of Corynebacterium casei LMG S-19264T (=DSM 44701T), isolated from a smear-ripened cheese.</title>
        <authorList>
            <consortium name="US DOE Joint Genome Institute (JGI-PGF)"/>
            <person name="Walter F."/>
            <person name="Albersmeier A."/>
            <person name="Kalinowski J."/>
            <person name="Ruckert C."/>
        </authorList>
    </citation>
    <scope>NUCLEOTIDE SEQUENCE</scope>
    <source>
        <strain evidence="2">JCM 13583</strain>
    </source>
</reference>
<dbReference type="AlphaFoldDB" id="A0AA37BSQ3"/>
<feature type="transmembrane region" description="Helical" evidence="1">
    <location>
        <begin position="240"/>
        <end position="261"/>
    </location>
</feature>
<feature type="transmembrane region" description="Helical" evidence="1">
    <location>
        <begin position="409"/>
        <end position="427"/>
    </location>
</feature>
<evidence type="ECO:0000313" key="2">
    <source>
        <dbReference type="EMBL" id="GGM79230.1"/>
    </source>
</evidence>
<comment type="caution">
    <text evidence="2">The sequence shown here is derived from an EMBL/GenBank/DDBJ whole genome shotgun (WGS) entry which is preliminary data.</text>
</comment>
<feature type="transmembrane region" description="Helical" evidence="1">
    <location>
        <begin position="273"/>
        <end position="294"/>
    </location>
</feature>
<sequence>MASVEGAVSRRLLPLGTGLFSMNLAWVSWAIFGYLDTASLALVWSLFSLGIALIVLSASESYGSRLTTWLSYLSLALAIAAALSIVGYFHPVRITDEVIIDRYAAIALLHREDPYRPGVIGSYLQSSSYPTFWFTPTLDGGFVTAFIYPGLVPLYFLLEVALHLNPLVLYEVPVAVSFTAYYLYMRKNGIALEERYDLMLFSIALFAELAGFAFYFSSATIWIMFVILSLSSSERPSISGIFSGLAASFNQIPALLVPFLAVFHFRENGRKGLIRYLALSIVSFSVINGPFLAMSPGSFIHAMEHSLSQGAIGVGFGVSELSFLALASIAPRVFTIALFASYSMLLTAYALWYERLRLSFVVFPAIVMFLNYRVLPEYVLVWSVPAAMLALGRKPLRAHRVAGTLRKKALAASIAVLILVVAVPLGLHSQEAYEKSQDLKVISIRSYSDPYNVTGYITEMDVSVLYTGTQDTYVGFRIIPYGETMNANGLIWTPDPMKGAADTRGALLRPGYNNVTIFPQSYVDLLPDGRPFRLFVTDNTSISFLNSGGLSVSGVTPVSDPELAYPTYNSKDPYPGWLAHSNGTWVFHYHPGYLEAVSEGPGNLDLQTRVNGTEASWTLSFIISVNSTAPVSVELIDSQGSYVNASQGQVEDSSMQLSVEVTPGLGGNVSLRVSAVSGCSLDIRPAAYGG</sequence>
<dbReference type="RefSeq" id="WP_188681796.1">
    <property type="nucleotide sequence ID" value="NZ_BMNY01000003.1"/>
</dbReference>
<feature type="transmembrane region" description="Helical" evidence="1">
    <location>
        <begin position="69"/>
        <end position="89"/>
    </location>
</feature>
<protein>
    <submittedName>
        <fullName evidence="2">Uncharacterized protein</fullName>
    </submittedName>
</protein>
<reference evidence="2" key="2">
    <citation type="submission" date="2022-09" db="EMBL/GenBank/DDBJ databases">
        <authorList>
            <person name="Sun Q."/>
            <person name="Ohkuma M."/>
        </authorList>
    </citation>
    <scope>NUCLEOTIDE SEQUENCE</scope>
    <source>
        <strain evidence="2">JCM 13583</strain>
    </source>
</reference>
<evidence type="ECO:0000313" key="3">
    <source>
        <dbReference type="Proteomes" id="UP000632195"/>
    </source>
</evidence>
<dbReference type="EMBL" id="BMNY01000003">
    <property type="protein sequence ID" value="GGM79230.1"/>
    <property type="molecule type" value="Genomic_DNA"/>
</dbReference>
<organism evidence="2 3">
    <name type="scientific">Thermogymnomonas acidicola</name>
    <dbReference type="NCBI Taxonomy" id="399579"/>
    <lineage>
        <taxon>Archaea</taxon>
        <taxon>Methanobacteriati</taxon>
        <taxon>Thermoplasmatota</taxon>
        <taxon>Thermoplasmata</taxon>
        <taxon>Thermoplasmatales</taxon>
        <taxon>Thermogymnomonas</taxon>
    </lineage>
</organism>
<proteinExistence type="predicted"/>
<gene>
    <name evidence="2" type="ORF">GCM10007108_16840</name>
</gene>
<dbReference type="Proteomes" id="UP000632195">
    <property type="component" value="Unassembled WGS sequence"/>
</dbReference>